<evidence type="ECO:0000259" key="9">
    <source>
        <dbReference type="PROSITE" id="PS50109"/>
    </source>
</evidence>
<protein>
    <recommendedName>
        <fullName evidence="2">histidine kinase</fullName>
        <ecNumber evidence="2">2.7.13.3</ecNumber>
    </recommendedName>
</protein>
<dbReference type="InterPro" id="IPR036890">
    <property type="entry name" value="HATPase_C_sf"/>
</dbReference>
<dbReference type="eggNOG" id="COG4191">
    <property type="taxonomic scope" value="Bacteria"/>
</dbReference>
<feature type="transmembrane region" description="Helical" evidence="8">
    <location>
        <begin position="107"/>
        <end position="126"/>
    </location>
</feature>
<dbReference type="Proteomes" id="UP000005262">
    <property type="component" value="Chromosome"/>
</dbReference>
<dbReference type="CDD" id="cd00082">
    <property type="entry name" value="HisKA"/>
    <property type="match status" value="1"/>
</dbReference>
<reference evidence="12 13" key="1">
    <citation type="journal article" date="2012" name="J. Bacteriol.">
        <title>Complete genome sequences of Desulfosporosinus orientis DSM765T, Desulfosporosinus youngiae DSM17734T, Desulfosporosinus meridiei DSM13257T, and Desulfosporosinus acidiphilus DSM22704T.</title>
        <authorList>
            <person name="Pester M."/>
            <person name="Brambilla E."/>
            <person name="Alazard D."/>
            <person name="Rattei T."/>
            <person name="Weinmaier T."/>
            <person name="Han J."/>
            <person name="Lucas S."/>
            <person name="Lapidus A."/>
            <person name="Cheng J.F."/>
            <person name="Goodwin L."/>
            <person name="Pitluck S."/>
            <person name="Peters L."/>
            <person name="Ovchinnikova G."/>
            <person name="Teshima H."/>
            <person name="Detter J.C."/>
            <person name="Han C.S."/>
            <person name="Tapia R."/>
            <person name="Land M.L."/>
            <person name="Hauser L."/>
            <person name="Kyrpides N.C."/>
            <person name="Ivanova N.N."/>
            <person name="Pagani I."/>
            <person name="Huntmann M."/>
            <person name="Wei C.L."/>
            <person name="Davenport K.W."/>
            <person name="Daligault H."/>
            <person name="Chain P.S."/>
            <person name="Chen A."/>
            <person name="Mavromatis K."/>
            <person name="Markowitz V."/>
            <person name="Szeto E."/>
            <person name="Mikhailova N."/>
            <person name="Pati A."/>
            <person name="Wagner M."/>
            <person name="Woyke T."/>
            <person name="Ollivier B."/>
            <person name="Klenk H.P."/>
            <person name="Spring S."/>
            <person name="Loy A."/>
        </authorList>
    </citation>
    <scope>NUCLEOTIDE SEQUENCE [LARGE SCALE GENOMIC DNA]</scope>
    <source>
        <strain evidence="13">ATCC BAA-275 / DSM 13257 / NCIMB 13706 / S10</strain>
    </source>
</reference>
<evidence type="ECO:0000256" key="5">
    <source>
        <dbReference type="ARBA" id="ARBA00022777"/>
    </source>
</evidence>
<keyword evidence="13" id="KW-1185">Reference proteome</keyword>
<comment type="catalytic activity">
    <reaction evidence="1">
        <text>ATP + protein L-histidine = ADP + protein N-phospho-L-histidine.</text>
        <dbReference type="EC" id="2.7.13.3"/>
    </reaction>
</comment>
<keyword evidence="8" id="KW-0472">Membrane</keyword>
<dbReference type="PANTHER" id="PTHR43304:SF1">
    <property type="entry name" value="PAC DOMAIN-CONTAINING PROTEIN"/>
    <property type="match status" value="1"/>
</dbReference>
<gene>
    <name evidence="12" type="ordered locus">Desmer_4092</name>
</gene>
<feature type="transmembrane region" description="Helical" evidence="8">
    <location>
        <begin position="36"/>
        <end position="56"/>
    </location>
</feature>
<keyword evidence="8" id="KW-0812">Transmembrane</keyword>
<dbReference type="PANTHER" id="PTHR43304">
    <property type="entry name" value="PHYTOCHROME-LIKE PROTEIN CPH1"/>
    <property type="match status" value="1"/>
</dbReference>
<dbReference type="GO" id="GO:0006355">
    <property type="term" value="P:regulation of DNA-templated transcription"/>
    <property type="evidence" value="ECO:0007669"/>
    <property type="project" value="InterPro"/>
</dbReference>
<evidence type="ECO:0000313" key="12">
    <source>
        <dbReference type="EMBL" id="AFQ45923.1"/>
    </source>
</evidence>
<dbReference type="SMART" id="SM00086">
    <property type="entry name" value="PAC"/>
    <property type="match status" value="2"/>
</dbReference>
<evidence type="ECO:0000256" key="1">
    <source>
        <dbReference type="ARBA" id="ARBA00000085"/>
    </source>
</evidence>
<evidence type="ECO:0000256" key="6">
    <source>
        <dbReference type="ARBA" id="ARBA00023012"/>
    </source>
</evidence>
<dbReference type="SUPFAM" id="SSF47384">
    <property type="entry name" value="Homodimeric domain of signal transducing histidine kinase"/>
    <property type="match status" value="1"/>
</dbReference>
<feature type="domain" description="PAS" evidence="10">
    <location>
        <begin position="275"/>
        <end position="345"/>
    </location>
</feature>
<keyword evidence="4" id="KW-0808">Transferase</keyword>
<dbReference type="Gene3D" id="3.30.565.10">
    <property type="entry name" value="Histidine kinase-like ATPase, C-terminal domain"/>
    <property type="match status" value="1"/>
</dbReference>
<evidence type="ECO:0000256" key="4">
    <source>
        <dbReference type="ARBA" id="ARBA00022679"/>
    </source>
</evidence>
<dbReference type="Pfam" id="PF00512">
    <property type="entry name" value="HisKA"/>
    <property type="match status" value="1"/>
</dbReference>
<dbReference type="InterPro" id="IPR004358">
    <property type="entry name" value="Sig_transdc_His_kin-like_C"/>
</dbReference>
<dbReference type="PRINTS" id="PR00344">
    <property type="entry name" value="BCTRLSENSOR"/>
</dbReference>
<keyword evidence="8" id="KW-1133">Transmembrane helix</keyword>
<dbReference type="InterPro" id="IPR035965">
    <property type="entry name" value="PAS-like_dom_sf"/>
</dbReference>
<dbReference type="Pfam" id="PF00989">
    <property type="entry name" value="PAS"/>
    <property type="match status" value="1"/>
</dbReference>
<accession>J7J3S6</accession>
<dbReference type="SMART" id="SM00091">
    <property type="entry name" value="PAS"/>
    <property type="match status" value="2"/>
</dbReference>
<dbReference type="InterPro" id="IPR013767">
    <property type="entry name" value="PAS_fold"/>
</dbReference>
<reference evidence="13" key="2">
    <citation type="submission" date="2012-08" db="EMBL/GenBank/DDBJ databases">
        <title>Finished genome of Desulfosporosinus meridiei DSM 13257.</title>
        <authorList>
            <person name="Huntemann M."/>
            <person name="Wei C.-L."/>
            <person name="Han J."/>
            <person name="Detter J.C."/>
            <person name="Han C."/>
            <person name="Davenport K."/>
            <person name="Daligault H."/>
            <person name="Erkkila T."/>
            <person name="Gu W."/>
            <person name="Munk A.C.C."/>
            <person name="Teshima H."/>
            <person name="Xu Y."/>
            <person name="Chain P."/>
            <person name="Tapia R."/>
            <person name="Chen A."/>
            <person name="Krypides N."/>
            <person name="Mavromatis K."/>
            <person name="Markowitz V."/>
            <person name="Szeto E."/>
            <person name="Ivanova N."/>
            <person name="Mikhailova N."/>
            <person name="Ovchinnikova G."/>
            <person name="Pagani I."/>
            <person name="Pati A."/>
            <person name="Goodwin L."/>
            <person name="Peters L."/>
            <person name="Pitluck S."/>
            <person name="Woyke T."/>
            <person name="Pester M."/>
            <person name="Spring S."/>
            <person name="Ollivier B."/>
            <person name="Rattei T."/>
            <person name="Klenk H.-P."/>
            <person name="Wagner M."/>
            <person name="Loy A."/>
        </authorList>
    </citation>
    <scope>NUCLEOTIDE SEQUENCE [LARGE SCALE GENOMIC DNA]</scope>
    <source>
        <strain evidence="13">ATCC BAA-275 / DSM 13257 / NCIMB 13706 / S10</strain>
    </source>
</reference>
<dbReference type="InterPro" id="IPR003594">
    <property type="entry name" value="HATPase_dom"/>
</dbReference>
<feature type="coiled-coil region" evidence="7">
    <location>
        <begin position="571"/>
        <end position="605"/>
    </location>
</feature>
<dbReference type="InterPro" id="IPR000700">
    <property type="entry name" value="PAS-assoc_C"/>
</dbReference>
<sequence>MERAKDMNKIVVTVRNYLMPMLLLALLFVISRWNYLFFHILVDGFTVTVSIVTFLIAKQTFKHSRNYYTVFLGYAFLFEGIIMLLHILTYKGMNIFPYYTSNTPTQLWIAARYISSLSLLAAPWFINKKAPLKTMVTIYVAITALLLMSILWYSVFPDCFIEGAGLTPFKVYSEYLVIVILVAAIIHHIFRKKELSDTMLKTMISSLAFSILSGLSFTLYRDVYGFTNLLGHVFSAISTYLIYKSIFIRGIDIPYERLVTEIKHSKRTEEALRESEERFRVMADNAPVLLWMSDENSQKIYFNKGWLDFTGKRMEEETGEGWLRDVYPGDLVNLEKRYQTALHKRDGFQVEYQLKSYDGQYRWVLETGIPRYLPGGIFIGYIGSCIDIDDKKYAIEALRESEERFRTIFENTSIGIKLVDCNGKILMTNPAFRKMLGYSCAELSGLNINQICHIDDKDTMMSEFRDLISEKINGFKLENRYVGKDNEIILAGITGSLVRSPKTKTKFVIIMAEDITRQREVEAHLLQMQKKEEISQRLASIGSLAAGIAHEINQPLNSVIVLVESMLYWMEKKQEISKEELTENLKEIANQADEINEIIVNLRSLIRKETKLKPHLYNLNDNVDLVINFFQNKGLVQDVTIVKNYGFILPIIGNPTTLNEVINNLLLNAIQAFSMTSRNDKKIVITTYMDSNNVYLEVCDNAIGINEGIKDKLFEPLFTTKDVGEGTGLGLSIVHSIVVYHGGNIECSSNERGGATFVVRLPLVEAIESRDNNEHTSCG</sequence>
<evidence type="ECO:0000256" key="2">
    <source>
        <dbReference type="ARBA" id="ARBA00012438"/>
    </source>
</evidence>
<dbReference type="Pfam" id="PF02518">
    <property type="entry name" value="HATPase_c"/>
    <property type="match status" value="1"/>
</dbReference>
<keyword evidence="6" id="KW-0902">Two-component regulatory system</keyword>
<evidence type="ECO:0000256" key="8">
    <source>
        <dbReference type="SAM" id="Phobius"/>
    </source>
</evidence>
<organism evidence="12 13">
    <name type="scientific">Desulfosporosinus meridiei (strain ATCC BAA-275 / DSM 13257 / KCTC 12902 / NCIMB 13706 / S10)</name>
    <dbReference type="NCBI Taxonomy" id="768704"/>
    <lineage>
        <taxon>Bacteria</taxon>
        <taxon>Bacillati</taxon>
        <taxon>Bacillota</taxon>
        <taxon>Clostridia</taxon>
        <taxon>Eubacteriales</taxon>
        <taxon>Desulfitobacteriaceae</taxon>
        <taxon>Desulfosporosinus</taxon>
    </lineage>
</organism>
<evidence type="ECO:0000259" key="10">
    <source>
        <dbReference type="PROSITE" id="PS50112"/>
    </source>
</evidence>
<evidence type="ECO:0000256" key="3">
    <source>
        <dbReference type="ARBA" id="ARBA00022553"/>
    </source>
</evidence>
<dbReference type="InterPro" id="IPR052162">
    <property type="entry name" value="Sensor_kinase/Photoreceptor"/>
</dbReference>
<dbReference type="AlphaFoldDB" id="J7J3S6"/>
<dbReference type="Gene3D" id="3.30.450.20">
    <property type="entry name" value="PAS domain"/>
    <property type="match status" value="2"/>
</dbReference>
<dbReference type="KEGG" id="dmi:Desmer_4092"/>
<dbReference type="SMART" id="SM00388">
    <property type="entry name" value="HisKA"/>
    <property type="match status" value="1"/>
</dbReference>
<dbReference type="GO" id="GO:0000155">
    <property type="term" value="F:phosphorelay sensor kinase activity"/>
    <property type="evidence" value="ECO:0007669"/>
    <property type="project" value="InterPro"/>
</dbReference>
<dbReference type="Pfam" id="PF17159">
    <property type="entry name" value="MASE3"/>
    <property type="match status" value="1"/>
</dbReference>
<dbReference type="EMBL" id="CP003629">
    <property type="protein sequence ID" value="AFQ45923.1"/>
    <property type="molecule type" value="Genomic_DNA"/>
</dbReference>
<dbReference type="FunFam" id="3.30.450.20:FF:000099">
    <property type="entry name" value="Sensory box sensor histidine kinase"/>
    <property type="match status" value="1"/>
</dbReference>
<dbReference type="EC" id="2.7.13.3" evidence="2"/>
<dbReference type="PROSITE" id="PS50109">
    <property type="entry name" value="HIS_KIN"/>
    <property type="match status" value="1"/>
</dbReference>
<dbReference type="PROSITE" id="PS50112">
    <property type="entry name" value="PAS"/>
    <property type="match status" value="2"/>
</dbReference>
<evidence type="ECO:0000256" key="7">
    <source>
        <dbReference type="SAM" id="Coils"/>
    </source>
</evidence>
<dbReference type="HOGENOM" id="CLU_000445_114_64_9"/>
<dbReference type="NCBIfam" id="TIGR00229">
    <property type="entry name" value="sensory_box"/>
    <property type="match status" value="2"/>
</dbReference>
<keyword evidence="3" id="KW-0597">Phosphoprotein</keyword>
<feature type="transmembrane region" description="Helical" evidence="8">
    <location>
        <begin position="138"/>
        <end position="156"/>
    </location>
</feature>
<feature type="transmembrane region" description="Helical" evidence="8">
    <location>
        <begin position="68"/>
        <end position="87"/>
    </location>
</feature>
<dbReference type="InterPro" id="IPR000014">
    <property type="entry name" value="PAS"/>
</dbReference>
<feature type="domain" description="PAC" evidence="11">
    <location>
        <begin position="475"/>
        <end position="527"/>
    </location>
</feature>
<dbReference type="STRING" id="768704.Desmer_4092"/>
<dbReference type="PROSITE" id="PS50113">
    <property type="entry name" value="PAC"/>
    <property type="match status" value="2"/>
</dbReference>
<feature type="domain" description="PAS" evidence="10">
    <location>
        <begin position="401"/>
        <end position="471"/>
    </location>
</feature>
<feature type="domain" description="PAC" evidence="11">
    <location>
        <begin position="348"/>
        <end position="400"/>
    </location>
</feature>
<dbReference type="InterPro" id="IPR001610">
    <property type="entry name" value="PAC"/>
</dbReference>
<dbReference type="SUPFAM" id="SSF55785">
    <property type="entry name" value="PYP-like sensor domain (PAS domain)"/>
    <property type="match status" value="2"/>
</dbReference>
<dbReference type="SUPFAM" id="SSF55874">
    <property type="entry name" value="ATPase domain of HSP90 chaperone/DNA topoisomerase II/histidine kinase"/>
    <property type="match status" value="1"/>
</dbReference>
<feature type="transmembrane region" description="Helical" evidence="8">
    <location>
        <begin position="171"/>
        <end position="190"/>
    </location>
</feature>
<dbReference type="InterPro" id="IPR005467">
    <property type="entry name" value="His_kinase_dom"/>
</dbReference>
<feature type="transmembrane region" description="Helical" evidence="8">
    <location>
        <begin position="12"/>
        <end position="30"/>
    </location>
</feature>
<feature type="transmembrane region" description="Helical" evidence="8">
    <location>
        <begin position="202"/>
        <end position="220"/>
    </location>
</feature>
<dbReference type="InterPro" id="IPR013655">
    <property type="entry name" value="PAS_fold_3"/>
</dbReference>
<dbReference type="SMART" id="SM00387">
    <property type="entry name" value="HATPase_c"/>
    <property type="match status" value="1"/>
</dbReference>
<dbReference type="Pfam" id="PF08447">
    <property type="entry name" value="PAS_3"/>
    <property type="match status" value="1"/>
</dbReference>
<keyword evidence="7" id="KW-0175">Coiled coil</keyword>
<dbReference type="CDD" id="cd00130">
    <property type="entry name" value="PAS"/>
    <property type="match status" value="2"/>
</dbReference>
<feature type="domain" description="Histidine kinase" evidence="9">
    <location>
        <begin position="547"/>
        <end position="765"/>
    </location>
</feature>
<name>J7J3S6_DESMD</name>
<dbReference type="Gene3D" id="1.10.287.130">
    <property type="match status" value="1"/>
</dbReference>
<dbReference type="InterPro" id="IPR003661">
    <property type="entry name" value="HisK_dim/P_dom"/>
</dbReference>
<dbReference type="InterPro" id="IPR033425">
    <property type="entry name" value="MASE3"/>
</dbReference>
<proteinExistence type="predicted"/>
<keyword evidence="5" id="KW-0418">Kinase</keyword>
<dbReference type="InterPro" id="IPR036097">
    <property type="entry name" value="HisK_dim/P_sf"/>
</dbReference>
<evidence type="ECO:0000259" key="11">
    <source>
        <dbReference type="PROSITE" id="PS50113"/>
    </source>
</evidence>
<evidence type="ECO:0000313" key="13">
    <source>
        <dbReference type="Proteomes" id="UP000005262"/>
    </source>
</evidence>